<evidence type="ECO:0000256" key="1">
    <source>
        <dbReference type="ARBA" id="ARBA00006217"/>
    </source>
</evidence>
<dbReference type="SUPFAM" id="SSF53056">
    <property type="entry name" value="beta-carbonic anhydrase, cab"/>
    <property type="match status" value="1"/>
</dbReference>
<sequence>MLLDDVLSNNEIFVENFEPVDLPHGPQKKVTVVTCMDTRLVDFLEPAMGIGRGDAKVIKNAGNNVLDRDVERSVAASIFALGSEEVMLVGHKDCGMANSDINKLKSNMLERGIDPKEIEKVDLKEWIGAFEDEESNVKNGVDKLKSSPLIPRDVPIHGLIIDPVDGSIEVLINGYENK</sequence>
<dbReference type="InterPro" id="IPR001765">
    <property type="entry name" value="Carbonic_anhydrase"/>
</dbReference>
<dbReference type="GO" id="GO:0008270">
    <property type="term" value="F:zinc ion binding"/>
    <property type="evidence" value="ECO:0007669"/>
    <property type="project" value="InterPro"/>
</dbReference>
<keyword evidence="5" id="KW-0456">Lyase</keyword>
<organism evidence="5 6">
    <name type="scientific">Methanobrevibacter curvatus</name>
    <dbReference type="NCBI Taxonomy" id="49547"/>
    <lineage>
        <taxon>Archaea</taxon>
        <taxon>Methanobacteriati</taxon>
        <taxon>Methanobacteriota</taxon>
        <taxon>Methanomada group</taxon>
        <taxon>Methanobacteria</taxon>
        <taxon>Methanobacteriales</taxon>
        <taxon>Methanobacteriaceae</taxon>
        <taxon>Methanobrevibacter</taxon>
    </lineage>
</organism>
<comment type="cofactor">
    <cofactor evidence="4">
        <name>Zn(2+)</name>
        <dbReference type="ChEBI" id="CHEBI:29105"/>
    </cofactor>
    <text evidence="4">Binds 1 zinc ion per subunit.</text>
</comment>
<dbReference type="EC" id="4.2.1.1" evidence="5"/>
<dbReference type="Pfam" id="PF00484">
    <property type="entry name" value="Pro_CA"/>
    <property type="match status" value="1"/>
</dbReference>
<evidence type="ECO:0000313" key="6">
    <source>
        <dbReference type="Proteomes" id="UP000077245"/>
    </source>
</evidence>
<comment type="similarity">
    <text evidence="1">Belongs to the beta-class carbonic anhydrase family.</text>
</comment>
<dbReference type="Proteomes" id="UP000077245">
    <property type="component" value="Unassembled WGS sequence"/>
</dbReference>
<dbReference type="CDD" id="cd03379">
    <property type="entry name" value="beta_CA_cladeD"/>
    <property type="match status" value="1"/>
</dbReference>
<feature type="binding site" evidence="4">
    <location>
        <position position="35"/>
    </location>
    <ligand>
        <name>Zn(2+)</name>
        <dbReference type="ChEBI" id="CHEBI:29105"/>
    </ligand>
</feature>
<accession>A0A165ZAI4</accession>
<keyword evidence="2 4" id="KW-0479">Metal-binding</keyword>
<dbReference type="PATRIC" id="fig|49547.3.peg.1869"/>
<protein>
    <submittedName>
        <fullName evidence="5">Beta-carbonic anhydrase 1</fullName>
        <ecNumber evidence="5">4.2.1.1</ecNumber>
    </submittedName>
</protein>
<dbReference type="PANTHER" id="PTHR43175">
    <property type="entry name" value="CARBONIC ANHYDRASE"/>
    <property type="match status" value="1"/>
</dbReference>
<reference evidence="5 6" key="1">
    <citation type="submission" date="2016-04" db="EMBL/GenBank/DDBJ databases">
        <title>Genome sequence of Methanobrevibacter curvatus DSM 11111.</title>
        <authorList>
            <person name="Poehlein A."/>
            <person name="Seedorf H."/>
            <person name="Daniel R."/>
        </authorList>
    </citation>
    <scope>NUCLEOTIDE SEQUENCE [LARGE SCALE GENOMIC DNA]</scope>
    <source>
        <strain evidence="5 6">DSM 11111</strain>
    </source>
</reference>
<keyword evidence="6" id="KW-1185">Reference proteome</keyword>
<evidence type="ECO:0000256" key="4">
    <source>
        <dbReference type="PIRSR" id="PIRSR601765-2"/>
    </source>
</evidence>
<keyword evidence="3 4" id="KW-0862">Zinc</keyword>
<feature type="binding site" evidence="4">
    <location>
        <position position="94"/>
    </location>
    <ligand>
        <name>Zn(2+)</name>
        <dbReference type="ChEBI" id="CHEBI:29105"/>
    </ligand>
</feature>
<dbReference type="Gene3D" id="3.40.1050.10">
    <property type="entry name" value="Carbonic anhydrase"/>
    <property type="match status" value="1"/>
</dbReference>
<dbReference type="PANTHER" id="PTHR43175:SF3">
    <property type="entry name" value="CARBON DISULFIDE HYDROLASE"/>
    <property type="match status" value="1"/>
</dbReference>
<comment type="caution">
    <text evidence="5">The sequence shown here is derived from an EMBL/GenBank/DDBJ whole genome shotgun (WGS) entry which is preliminary data.</text>
</comment>
<dbReference type="AlphaFoldDB" id="A0A165ZAI4"/>
<evidence type="ECO:0000256" key="3">
    <source>
        <dbReference type="ARBA" id="ARBA00022833"/>
    </source>
</evidence>
<gene>
    <name evidence="5" type="primary">mtcA1</name>
    <name evidence="5" type="ORF">MBCUR_17680</name>
</gene>
<evidence type="ECO:0000313" key="5">
    <source>
        <dbReference type="EMBL" id="KZX10472.1"/>
    </source>
</evidence>
<dbReference type="InterPro" id="IPR036874">
    <property type="entry name" value="Carbonic_anhydrase_sf"/>
</dbReference>
<dbReference type="GO" id="GO:0004089">
    <property type="term" value="F:carbonate dehydratase activity"/>
    <property type="evidence" value="ECO:0007669"/>
    <property type="project" value="UniProtKB-EC"/>
</dbReference>
<proteinExistence type="inferred from homology"/>
<feature type="binding site" evidence="4">
    <location>
        <position position="91"/>
    </location>
    <ligand>
        <name>Zn(2+)</name>
        <dbReference type="ChEBI" id="CHEBI:29105"/>
    </ligand>
</feature>
<dbReference type="STRING" id="49547.MBCUR_17680"/>
<evidence type="ECO:0000256" key="2">
    <source>
        <dbReference type="ARBA" id="ARBA00022723"/>
    </source>
</evidence>
<dbReference type="SMART" id="SM00947">
    <property type="entry name" value="Pro_CA"/>
    <property type="match status" value="1"/>
</dbReference>
<name>A0A165ZAI4_9EURY</name>
<dbReference type="EMBL" id="LWMV01000212">
    <property type="protein sequence ID" value="KZX10472.1"/>
    <property type="molecule type" value="Genomic_DNA"/>
</dbReference>